<evidence type="ECO:0000313" key="2">
    <source>
        <dbReference type="Proteomes" id="UP000285961"/>
    </source>
</evidence>
<accession>A0A419F286</accession>
<name>A0A419F286_9BACT</name>
<sequence length="351" mass="38937">MNVALRRVIIAVVIILGLSVAGCGDRIDRAMLKQANTALKAGNMKAATDNTKKVLQKNPRNLLARRLMSKIKGRLIDEAEASVEAKKYEEAVKKLEMLLELDPQHEKGKALLATAKKNVLLAHAREALGRDDSIAAFQDLKEALRLDPQFEEAKKLQVEAEQKAQEKIANLMATSQSLIEQEKFEELRKLSQDVLAIDPSNLEAQQLLAETQAQILSRSKEENLEMARKFYEETKYESALLKAEEVFKVDPNNAEAKELIQKSKAELTKPDLRLTGLSKLKGRANAHIEVPSTRERFTVTEGETFLGEGDFKVLAIDMDLRAVVVSYVKTGSQQTIFLASENLGSTPGSSP</sequence>
<dbReference type="InterPro" id="IPR011990">
    <property type="entry name" value="TPR-like_helical_dom_sf"/>
</dbReference>
<comment type="caution">
    <text evidence="1">The sequence shown here is derived from an EMBL/GenBank/DDBJ whole genome shotgun (WGS) entry which is preliminary data.</text>
</comment>
<protein>
    <recommendedName>
        <fullName evidence="3">Tetratricopeptide repeat protein</fullName>
    </recommendedName>
</protein>
<organism evidence="1 2">
    <name type="scientific">Candidatus Abyssobacteria bacterium SURF_17</name>
    <dbReference type="NCBI Taxonomy" id="2093361"/>
    <lineage>
        <taxon>Bacteria</taxon>
        <taxon>Pseudomonadati</taxon>
        <taxon>Candidatus Hydrogenedentota</taxon>
        <taxon>Candidatus Abyssobacteria</taxon>
    </lineage>
</organism>
<evidence type="ECO:0008006" key="3">
    <source>
        <dbReference type="Google" id="ProtNLM"/>
    </source>
</evidence>
<dbReference type="SUPFAM" id="SSF48452">
    <property type="entry name" value="TPR-like"/>
    <property type="match status" value="2"/>
</dbReference>
<dbReference type="Gene3D" id="1.25.40.10">
    <property type="entry name" value="Tetratricopeptide repeat domain"/>
    <property type="match status" value="2"/>
</dbReference>
<dbReference type="AlphaFoldDB" id="A0A419F286"/>
<dbReference type="PROSITE" id="PS51257">
    <property type="entry name" value="PROKAR_LIPOPROTEIN"/>
    <property type="match status" value="1"/>
</dbReference>
<dbReference type="EMBL" id="QZKI01000048">
    <property type="protein sequence ID" value="RJP72169.1"/>
    <property type="molecule type" value="Genomic_DNA"/>
</dbReference>
<evidence type="ECO:0000313" key="1">
    <source>
        <dbReference type="EMBL" id="RJP72169.1"/>
    </source>
</evidence>
<reference evidence="1 2" key="1">
    <citation type="journal article" date="2017" name="ISME J.">
        <title>Energy and carbon metabolisms in a deep terrestrial subsurface fluid microbial community.</title>
        <authorList>
            <person name="Momper L."/>
            <person name="Jungbluth S.P."/>
            <person name="Lee M.D."/>
            <person name="Amend J.P."/>
        </authorList>
    </citation>
    <scope>NUCLEOTIDE SEQUENCE [LARGE SCALE GENOMIC DNA]</scope>
    <source>
        <strain evidence="1">SURF_17</strain>
    </source>
</reference>
<dbReference type="Proteomes" id="UP000285961">
    <property type="component" value="Unassembled WGS sequence"/>
</dbReference>
<proteinExistence type="predicted"/>
<gene>
    <name evidence="1" type="ORF">C4532_06440</name>
</gene>